<evidence type="ECO:0000313" key="2">
    <source>
        <dbReference type="Proteomes" id="UP000160611"/>
    </source>
</evidence>
<protein>
    <submittedName>
        <fullName evidence="1">ORF098R</fullName>
    </submittedName>
</protein>
<reference evidence="1 2" key="2">
    <citation type="journal article" date="2016" name="Genome Announc.">
        <title>Complete Genome Sequence of a Giant Sea Perch Iridovirus in Kaohsiung, Taiwan.</title>
        <authorList>
            <person name="Wen C.M."/>
            <person name="Hong J.R."/>
        </authorList>
    </citation>
    <scope>NUCLEOTIDE SEQUENCE [LARGE SCALE GENOMIC DNA]</scope>
    <source>
        <strain evidence="1">GSIV-K1</strain>
    </source>
</reference>
<organism evidence="1 2">
    <name type="scientific">Giant seaperch iridovirus</name>
    <name type="common">GSIV</name>
    <dbReference type="NCBI Taxonomy" id="176655"/>
    <lineage>
        <taxon>Viruses</taxon>
        <taxon>Varidnaviria</taxon>
        <taxon>Bamfordvirae</taxon>
        <taxon>Nucleocytoviricota</taxon>
        <taxon>Megaviricetes</taxon>
        <taxon>Pimascovirales</taxon>
        <taxon>Pimascovirales incertae sedis</taxon>
        <taxon>Iridoviridae</taxon>
        <taxon>Alphairidovirinae</taxon>
        <taxon>Megalocytivirus</taxon>
        <taxon>Megalocytivirus pagrus1</taxon>
        <taxon>Infectious spleen and kidney necrosis virus</taxon>
    </lineage>
</organism>
<dbReference type="Proteomes" id="UP000160611">
    <property type="component" value="Segment"/>
</dbReference>
<dbReference type="EMBL" id="KT804738">
    <property type="protein sequence ID" value="AMM72790.1"/>
    <property type="molecule type" value="Genomic_DNA"/>
</dbReference>
<sequence length="76" mass="8410">MPETRPAVCLMWPCADCSSRPMLRPNTSDTAAVAWPSAWPTAVLFGHEKTSAPWSNTYTRWPGRIWPSTVCLSVCA</sequence>
<reference evidence="1 2" key="1">
    <citation type="journal article" date="2016" name="Apoptosis">
        <title>GSIV serine/threonine kinase can induce apoptotic cell death via p53 and pro-apoptotic gene Bax upregulation in fish cells.</title>
        <authorList>
            <person name="Reshi L."/>
            <person name="Wu H.C."/>
            <person name="Wu J.L."/>
            <person name="Wang H.V."/>
            <person name="Hong J.R."/>
        </authorList>
    </citation>
    <scope>NUCLEOTIDE SEQUENCE [LARGE SCALE GENOMIC DNA]</scope>
    <source>
        <strain evidence="1">GSIV-K1</strain>
    </source>
</reference>
<evidence type="ECO:0000313" key="1">
    <source>
        <dbReference type="EMBL" id="AMM72790.1"/>
    </source>
</evidence>
<proteinExistence type="predicted"/>
<name>A0A140GBF1_GSIV</name>
<accession>A0A140GBF1</accession>